<keyword evidence="7 8" id="KW-0472">Membrane</keyword>
<comment type="similarity">
    <text evidence="3">Belongs to the wax synthase family.</text>
</comment>
<name>A0A8H7M550_9AGAM</name>
<feature type="transmembrane region" description="Helical" evidence="8">
    <location>
        <begin position="247"/>
        <end position="269"/>
    </location>
</feature>
<accession>A0A8H7M550</accession>
<keyword evidence="5 8" id="KW-0812">Transmembrane</keyword>
<dbReference type="Proteomes" id="UP000614334">
    <property type="component" value="Unassembled WGS sequence"/>
</dbReference>
<gene>
    <name evidence="10" type="ORF">RHS01_05532</name>
</gene>
<dbReference type="InterPro" id="IPR044851">
    <property type="entry name" value="Wax_synthase"/>
</dbReference>
<feature type="transmembrane region" description="Helical" evidence="8">
    <location>
        <begin position="185"/>
        <end position="213"/>
    </location>
</feature>
<dbReference type="PANTHER" id="PTHR31595:SF57">
    <property type="entry name" value="OS04G0481900 PROTEIN"/>
    <property type="match status" value="1"/>
</dbReference>
<dbReference type="EMBL" id="JACYCF010000009">
    <property type="protein sequence ID" value="KAF8755032.1"/>
    <property type="molecule type" value="Genomic_DNA"/>
</dbReference>
<evidence type="ECO:0000256" key="7">
    <source>
        <dbReference type="ARBA" id="ARBA00023136"/>
    </source>
</evidence>
<dbReference type="PANTHER" id="PTHR31595">
    <property type="entry name" value="LONG-CHAIN-ALCOHOL O-FATTY-ACYLTRANSFERASE 3-RELATED"/>
    <property type="match status" value="1"/>
</dbReference>
<evidence type="ECO:0000256" key="5">
    <source>
        <dbReference type="ARBA" id="ARBA00022692"/>
    </source>
</evidence>
<evidence type="ECO:0000313" key="10">
    <source>
        <dbReference type="EMBL" id="KAF8755032.1"/>
    </source>
</evidence>
<protein>
    <submittedName>
        <fullName evidence="10">Membrane bound O-acyl transferase family</fullName>
    </submittedName>
</protein>
<evidence type="ECO:0000256" key="1">
    <source>
        <dbReference type="ARBA" id="ARBA00004141"/>
    </source>
</evidence>
<dbReference type="Pfam" id="PF13813">
    <property type="entry name" value="MBOAT_2"/>
    <property type="match status" value="1"/>
</dbReference>
<comment type="caution">
    <text evidence="10">The sequence shown here is derived from an EMBL/GenBank/DDBJ whole genome shotgun (WGS) entry which is preliminary data.</text>
</comment>
<feature type="domain" description="Wax synthase" evidence="9">
    <location>
        <begin position="219"/>
        <end position="312"/>
    </location>
</feature>
<organism evidence="10 11">
    <name type="scientific">Rhizoctonia solani</name>
    <dbReference type="NCBI Taxonomy" id="456999"/>
    <lineage>
        <taxon>Eukaryota</taxon>
        <taxon>Fungi</taxon>
        <taxon>Dikarya</taxon>
        <taxon>Basidiomycota</taxon>
        <taxon>Agaricomycotina</taxon>
        <taxon>Agaricomycetes</taxon>
        <taxon>Cantharellales</taxon>
        <taxon>Ceratobasidiaceae</taxon>
        <taxon>Rhizoctonia</taxon>
    </lineage>
</organism>
<evidence type="ECO:0000256" key="6">
    <source>
        <dbReference type="ARBA" id="ARBA00022989"/>
    </source>
</evidence>
<comment type="pathway">
    <text evidence="2">Secondary metabolite biosynthesis.</text>
</comment>
<keyword evidence="6 8" id="KW-1133">Transmembrane helix</keyword>
<feature type="transmembrane region" description="Helical" evidence="8">
    <location>
        <begin position="23"/>
        <end position="43"/>
    </location>
</feature>
<evidence type="ECO:0000256" key="4">
    <source>
        <dbReference type="ARBA" id="ARBA00022679"/>
    </source>
</evidence>
<sequence length="332" mass="36696">MHSLVDAFRILVPEPKDRIPLTWSNSPLVILPVVPLLLLSYLARRPRTQLLRLAILPLAVWSTLSAAYTYEWTNPVYNVYNFASGLWGMFALLKAVEFALTPHGRLKVGEMKPGSIKSPASNKYIANFTKTQSISRSLSALYIGFLDACELLSSMRGVGWDYGTGNDIYIPLEHRSSEKTVVSTGLHFATGVAFIAGFNMFYGLLTLIAVSWWQPPSAWPPVTENPWATTSLHDFWGKRWHQLLRQAFFVGGGYPLAFLGKTIFGVLFGERVGRTAALWGLLLGTFTASGLFHMFAMYAMGQGIEWKVVGFFSAQAIALILERAGEPLPAGG</sequence>
<evidence type="ECO:0000256" key="3">
    <source>
        <dbReference type="ARBA" id="ARBA00007282"/>
    </source>
</evidence>
<evidence type="ECO:0000313" key="11">
    <source>
        <dbReference type="Proteomes" id="UP000614334"/>
    </source>
</evidence>
<dbReference type="GO" id="GO:0006629">
    <property type="term" value="P:lipid metabolic process"/>
    <property type="evidence" value="ECO:0007669"/>
    <property type="project" value="InterPro"/>
</dbReference>
<dbReference type="GO" id="GO:0008374">
    <property type="term" value="F:O-acyltransferase activity"/>
    <property type="evidence" value="ECO:0007669"/>
    <property type="project" value="InterPro"/>
</dbReference>
<dbReference type="InterPro" id="IPR032805">
    <property type="entry name" value="Wax_synthase_dom"/>
</dbReference>
<evidence type="ECO:0000256" key="2">
    <source>
        <dbReference type="ARBA" id="ARBA00005179"/>
    </source>
</evidence>
<dbReference type="GO" id="GO:0016020">
    <property type="term" value="C:membrane"/>
    <property type="evidence" value="ECO:0007669"/>
    <property type="project" value="UniProtKB-SubCell"/>
</dbReference>
<keyword evidence="4 10" id="KW-0808">Transferase</keyword>
<feature type="transmembrane region" description="Helical" evidence="8">
    <location>
        <begin position="276"/>
        <end position="298"/>
    </location>
</feature>
<proteinExistence type="inferred from homology"/>
<dbReference type="AlphaFoldDB" id="A0A8H7M550"/>
<evidence type="ECO:0000256" key="8">
    <source>
        <dbReference type="SAM" id="Phobius"/>
    </source>
</evidence>
<reference evidence="10" key="1">
    <citation type="submission" date="2020-09" db="EMBL/GenBank/DDBJ databases">
        <title>Comparative genome analyses of four rice-infecting Rhizoctonia solani isolates reveal extensive enrichment of homogalacturonan modification genes.</title>
        <authorList>
            <person name="Lee D.-Y."/>
            <person name="Jeon J."/>
            <person name="Kim K.-T."/>
            <person name="Cheong K."/>
            <person name="Song H."/>
            <person name="Choi G."/>
            <person name="Ko J."/>
            <person name="Opiyo S.O."/>
            <person name="Zuo S."/>
            <person name="Madhav S."/>
            <person name="Lee Y.-H."/>
            <person name="Wang G.-L."/>
        </authorList>
    </citation>
    <scope>NUCLEOTIDE SEQUENCE</scope>
    <source>
        <strain evidence="10">AG1-IA B2</strain>
    </source>
</reference>
<evidence type="ECO:0000259" key="9">
    <source>
        <dbReference type="Pfam" id="PF13813"/>
    </source>
</evidence>
<comment type="subcellular location">
    <subcellularLocation>
        <location evidence="1">Membrane</location>
        <topology evidence="1">Multi-pass membrane protein</topology>
    </subcellularLocation>
</comment>